<reference evidence="1 2" key="1">
    <citation type="submission" date="2024-01" db="EMBL/GenBank/DDBJ databases">
        <title>The genomes of 5 underutilized Papilionoideae crops provide insights into root nodulation and disease resistanc.</title>
        <authorList>
            <person name="Jiang F."/>
        </authorList>
    </citation>
    <scope>NUCLEOTIDE SEQUENCE [LARGE SCALE GENOMIC DNA]</scope>
    <source>
        <strain evidence="1">LVBAO_FW01</strain>
        <tissue evidence="1">Leaves</tissue>
    </source>
</reference>
<dbReference type="AlphaFoldDB" id="A0AAN9QLT3"/>
<evidence type="ECO:0000313" key="1">
    <source>
        <dbReference type="EMBL" id="KAK7339156.1"/>
    </source>
</evidence>
<name>A0AAN9QLT3_CANGL</name>
<sequence>MCIGTLLIIQHTFTHSHKSGNSCVIASQADTEKSDSRERFLALQNELQLCIVGVTVVRSQSVSTLKVDLEFNNSLIQIAIGIATPFQIISLESLVVHGLAILQKSTLEGLEVLTGTRLFIRAHGQRCHKEWPLATSVFRMLM</sequence>
<gene>
    <name evidence="1" type="ORF">VNO77_19807</name>
</gene>
<dbReference type="Proteomes" id="UP001367508">
    <property type="component" value="Unassembled WGS sequence"/>
</dbReference>
<dbReference type="EMBL" id="JAYMYQ010000004">
    <property type="protein sequence ID" value="KAK7339156.1"/>
    <property type="molecule type" value="Genomic_DNA"/>
</dbReference>
<comment type="caution">
    <text evidence="1">The sequence shown here is derived from an EMBL/GenBank/DDBJ whole genome shotgun (WGS) entry which is preliminary data.</text>
</comment>
<proteinExistence type="predicted"/>
<organism evidence="1 2">
    <name type="scientific">Canavalia gladiata</name>
    <name type="common">Sword bean</name>
    <name type="synonym">Dolichos gladiatus</name>
    <dbReference type="NCBI Taxonomy" id="3824"/>
    <lineage>
        <taxon>Eukaryota</taxon>
        <taxon>Viridiplantae</taxon>
        <taxon>Streptophyta</taxon>
        <taxon>Embryophyta</taxon>
        <taxon>Tracheophyta</taxon>
        <taxon>Spermatophyta</taxon>
        <taxon>Magnoliopsida</taxon>
        <taxon>eudicotyledons</taxon>
        <taxon>Gunneridae</taxon>
        <taxon>Pentapetalae</taxon>
        <taxon>rosids</taxon>
        <taxon>fabids</taxon>
        <taxon>Fabales</taxon>
        <taxon>Fabaceae</taxon>
        <taxon>Papilionoideae</taxon>
        <taxon>50 kb inversion clade</taxon>
        <taxon>NPAAA clade</taxon>
        <taxon>indigoferoid/millettioid clade</taxon>
        <taxon>Phaseoleae</taxon>
        <taxon>Canavalia</taxon>
    </lineage>
</organism>
<accession>A0AAN9QLT3</accession>
<evidence type="ECO:0000313" key="2">
    <source>
        <dbReference type="Proteomes" id="UP001367508"/>
    </source>
</evidence>
<protein>
    <submittedName>
        <fullName evidence="1">Uncharacterized protein</fullName>
    </submittedName>
</protein>
<keyword evidence="2" id="KW-1185">Reference proteome</keyword>